<feature type="domain" description="HTH lysR-type" evidence="5">
    <location>
        <begin position="1"/>
        <end position="59"/>
    </location>
</feature>
<comment type="caution">
    <text evidence="6">The sequence shown here is derived from an EMBL/GenBank/DDBJ whole genome shotgun (WGS) entry which is preliminary data.</text>
</comment>
<proteinExistence type="inferred from homology"/>
<evidence type="ECO:0000256" key="2">
    <source>
        <dbReference type="ARBA" id="ARBA00023015"/>
    </source>
</evidence>
<dbReference type="InterPro" id="IPR005119">
    <property type="entry name" value="LysR_subst-bd"/>
</dbReference>
<evidence type="ECO:0000256" key="3">
    <source>
        <dbReference type="ARBA" id="ARBA00023125"/>
    </source>
</evidence>
<keyword evidence="4" id="KW-0804">Transcription</keyword>
<dbReference type="PANTHER" id="PTHR30537:SF5">
    <property type="entry name" value="HTH-TYPE TRANSCRIPTIONAL ACTIVATOR TTDR-RELATED"/>
    <property type="match status" value="1"/>
</dbReference>
<protein>
    <submittedName>
        <fullName evidence="6">Transcriptional regulator, LysR family</fullName>
    </submittedName>
</protein>
<organism evidence="6 7">
    <name type="scientific">Shimia sagamensis</name>
    <dbReference type="NCBI Taxonomy" id="1566352"/>
    <lineage>
        <taxon>Bacteria</taxon>
        <taxon>Pseudomonadati</taxon>
        <taxon>Pseudomonadota</taxon>
        <taxon>Alphaproteobacteria</taxon>
        <taxon>Rhodobacterales</taxon>
        <taxon>Roseobacteraceae</taxon>
    </lineage>
</organism>
<dbReference type="InterPro" id="IPR058163">
    <property type="entry name" value="LysR-type_TF_proteobact-type"/>
</dbReference>
<evidence type="ECO:0000313" key="6">
    <source>
        <dbReference type="EMBL" id="SMP16002.1"/>
    </source>
</evidence>
<dbReference type="Gene3D" id="3.40.190.290">
    <property type="match status" value="1"/>
</dbReference>
<keyword evidence="3" id="KW-0238">DNA-binding</keyword>
<evidence type="ECO:0000256" key="4">
    <source>
        <dbReference type="ARBA" id="ARBA00023163"/>
    </source>
</evidence>
<dbReference type="PANTHER" id="PTHR30537">
    <property type="entry name" value="HTH-TYPE TRANSCRIPTIONAL REGULATOR"/>
    <property type="match status" value="1"/>
</dbReference>
<evidence type="ECO:0000259" key="5">
    <source>
        <dbReference type="PROSITE" id="PS50931"/>
    </source>
</evidence>
<keyword evidence="7" id="KW-1185">Reference proteome</keyword>
<dbReference type="Pfam" id="PF03466">
    <property type="entry name" value="LysR_substrate"/>
    <property type="match status" value="1"/>
</dbReference>
<gene>
    <name evidence="6" type="ORF">SAMN06265373_1033</name>
</gene>
<sequence length="300" mass="33403">MDQLDAMRAFVRVAQSGSFLKAAKLEGLAQGTISKRVAALETHLGCALFRRSQRSISLTPQGDAYYERCLTLLNDVAAADAWIQTERQSPSGRILVSMSPVLARLVFAPLIVDFVREYPQIEVSMALTEDHLDIVGEGIDLALRVRDLEDSTLIASRLSKNPLSLAAAPKYLKTAQKLETPEDLSHHECLTFTRLKATQTWRFKQGRKQRDVSVSGSLSADQGDTLVELAVSGAGVVMMPEWVMKTALERGDLVKVIEDWQPPSIPLHLVYKGGNSVSLRIRLLVDFLKREVRRRNLLPR</sequence>
<dbReference type="InterPro" id="IPR036390">
    <property type="entry name" value="WH_DNA-bd_sf"/>
</dbReference>
<dbReference type="CDD" id="cd08422">
    <property type="entry name" value="PBP2_CrgA_like"/>
    <property type="match status" value="1"/>
</dbReference>
<reference evidence="6 7" key="1">
    <citation type="submission" date="2017-05" db="EMBL/GenBank/DDBJ databases">
        <authorList>
            <person name="Varghese N."/>
            <person name="Submissions S."/>
        </authorList>
    </citation>
    <scope>NUCLEOTIDE SEQUENCE [LARGE SCALE GENOMIC DNA]</scope>
    <source>
        <strain evidence="6 7">DSM 29734</strain>
    </source>
</reference>
<dbReference type="InterPro" id="IPR036388">
    <property type="entry name" value="WH-like_DNA-bd_sf"/>
</dbReference>
<evidence type="ECO:0000313" key="7">
    <source>
        <dbReference type="Proteomes" id="UP001157961"/>
    </source>
</evidence>
<dbReference type="SUPFAM" id="SSF46785">
    <property type="entry name" value="Winged helix' DNA-binding domain"/>
    <property type="match status" value="1"/>
</dbReference>
<dbReference type="Proteomes" id="UP001157961">
    <property type="component" value="Unassembled WGS sequence"/>
</dbReference>
<evidence type="ECO:0000256" key="1">
    <source>
        <dbReference type="ARBA" id="ARBA00009437"/>
    </source>
</evidence>
<keyword evidence="2" id="KW-0805">Transcription regulation</keyword>
<dbReference type="InterPro" id="IPR000847">
    <property type="entry name" value="LysR_HTH_N"/>
</dbReference>
<dbReference type="SUPFAM" id="SSF53850">
    <property type="entry name" value="Periplasmic binding protein-like II"/>
    <property type="match status" value="1"/>
</dbReference>
<dbReference type="Gene3D" id="1.10.10.10">
    <property type="entry name" value="Winged helix-like DNA-binding domain superfamily/Winged helix DNA-binding domain"/>
    <property type="match status" value="1"/>
</dbReference>
<comment type="similarity">
    <text evidence="1">Belongs to the LysR transcriptional regulatory family.</text>
</comment>
<dbReference type="Pfam" id="PF00126">
    <property type="entry name" value="HTH_1"/>
    <property type="match status" value="1"/>
</dbReference>
<name>A0ABY1NQZ3_9RHOB</name>
<dbReference type="PROSITE" id="PS50931">
    <property type="entry name" value="HTH_LYSR"/>
    <property type="match status" value="1"/>
</dbReference>
<accession>A0ABY1NQZ3</accession>
<dbReference type="EMBL" id="FXTY01000003">
    <property type="protein sequence ID" value="SMP16002.1"/>
    <property type="molecule type" value="Genomic_DNA"/>
</dbReference>